<evidence type="ECO:0000256" key="2">
    <source>
        <dbReference type="SAM" id="MobiDB-lite"/>
    </source>
</evidence>
<feature type="repeat" description="TPR" evidence="1">
    <location>
        <begin position="74"/>
        <end position="107"/>
    </location>
</feature>
<dbReference type="SUPFAM" id="SSF52540">
    <property type="entry name" value="P-loop containing nucleoside triphosphate hydrolases"/>
    <property type="match status" value="1"/>
</dbReference>
<reference evidence="3" key="1">
    <citation type="submission" date="2009-04" db="EMBL/GenBank/DDBJ databases">
        <authorList>
            <person name="Weinstock G."/>
            <person name="Sodergren E."/>
            <person name="Clifton S."/>
            <person name="Fulton L."/>
            <person name="Fulton B."/>
            <person name="Courtney L."/>
            <person name="Fronick C."/>
            <person name="Harrison M."/>
            <person name="Strong C."/>
            <person name="Farmer C."/>
            <person name="Delahaunty K."/>
            <person name="Markovic C."/>
            <person name="Hall O."/>
            <person name="Minx P."/>
            <person name="Tomlinson C."/>
            <person name="Mitreva M."/>
            <person name="Nelson J."/>
            <person name="Hou S."/>
            <person name="Wollam A."/>
            <person name="Pepin K.H."/>
            <person name="Johnson M."/>
            <person name="Bhonagiri V."/>
            <person name="Nash W.E."/>
            <person name="Warren W."/>
            <person name="Chinwalla A."/>
            <person name="Mardis E.R."/>
            <person name="Wilson R.K."/>
        </authorList>
    </citation>
    <scope>NUCLEOTIDE SEQUENCE [LARGE SCALE GENOMIC DNA]</scope>
    <source>
        <strain evidence="3">DSM 14600</strain>
    </source>
</reference>
<dbReference type="eggNOG" id="COG0457">
    <property type="taxonomic scope" value="Bacteria"/>
</dbReference>
<evidence type="ECO:0000313" key="4">
    <source>
        <dbReference type="Proteomes" id="UP000003494"/>
    </source>
</evidence>
<dbReference type="PROSITE" id="PS50005">
    <property type="entry name" value="TPR"/>
    <property type="match status" value="1"/>
</dbReference>
<feature type="compositionally biased region" description="Acidic residues" evidence="2">
    <location>
        <begin position="507"/>
        <end position="527"/>
    </location>
</feature>
<sequence length="1045" mass="116282">MDRYEYKELIDRVRGLIDRKDMEEAARQLDANNWRKVPSVNALMKAAELYEEVGRLDSAKELLMAAHERSPIGRMVIYRLALVCIRLQELDEAQEYYTEFMEIAPHDSLRYVINYQLSRARGVSDEDLITILEDLKENDFLEDWALELALFYQKTRQIDKCVSLCNEIILWFGDGPYVEKALELKMIYAPLDPDQEQIYLKLRQRHRDEIKEISGQEAGRSEKEGTSAETIPLPEIHIPSTKFNTVNLQEKIKQNIEEIMSATGSEQVQEKMENIKELTDELPFLRVSEGTKELGAQRARETQKVIDQDLRERYRGLGIDDDGQISMDVPDQSEDDIQIKGQLSIDDLVKDWEKTRKEAEEVLKKAGEKKLESAKAQALVEANEIMERLTEVLPRLEAGASVEDLVEEEMLQHASARLSEAAGAVSGDSSGVDYREARKTVSDINNMLQREIDRLNGGENETAAAAETGEDEAAAAAETGEKNAELTEREEENPATEEQDVERASADEENAEEATENEEMLSSDEEAAEARTAETAVSEEEDAVAKEDDDQLIIPEFDFHEGREEAEPAAEPIASEESVAEDSDEKMASSEGSAVEDSEENTAGAEESVVEDSDEKMASSEEPAVEDSDEKMASSEEPAVEDSEENTAGAEDPDEKITGSEESASEEQTGERSESEESASEKSTEEPAQPVLKGHISSRFGDEEFVIEEEDEEATAENADAEEEPAKTEQEEKADQENKEEVRRDAIEEAFHMQATRASWVTDDQEFNSVESMQASNVFYNNAAAEPKAAEAPRKLTDEEKARFSSYVAIEGMEAHLSRALEGVKEGLLGDSKKAHLKIIGSGGSGKTNLATGVIELMKRQIKLPAGPAGKIDAVRLNEKNVIELFDKIRGGALIIEKAGALSRVSVATLNTLLDTDTSGVLMILEDDMDSLQKMFAMNRSFASKFVNEIRIPVFTTDELVAFGRTYANDNGCSVDSMGVLALYNRINMIQKIDQPTSLSEVIEIVDQAMDRVKSGGLKKKFSRLGSKRSDAEGRLILHEKDFEA</sequence>
<dbReference type="HOGENOM" id="CLU_005282_1_0_9"/>
<feature type="compositionally biased region" description="Acidic residues" evidence="2">
    <location>
        <begin position="537"/>
        <end position="551"/>
    </location>
</feature>
<evidence type="ECO:0000313" key="3">
    <source>
        <dbReference type="EMBL" id="EEP29484.1"/>
    </source>
</evidence>
<protein>
    <submittedName>
        <fullName evidence="3">Tetratricopeptide repeat protein</fullName>
    </submittedName>
</protein>
<proteinExistence type="predicted"/>
<feature type="compositionally biased region" description="Basic and acidic residues" evidence="2">
    <location>
        <begin position="557"/>
        <end position="566"/>
    </location>
</feature>
<dbReference type="Gene3D" id="1.25.40.10">
    <property type="entry name" value="Tetratricopeptide repeat domain"/>
    <property type="match status" value="1"/>
</dbReference>
<dbReference type="SUPFAM" id="SSF48452">
    <property type="entry name" value="TPR-like"/>
    <property type="match status" value="1"/>
</dbReference>
<dbReference type="EMBL" id="ACIP02000001">
    <property type="protein sequence ID" value="EEP29484.1"/>
    <property type="molecule type" value="Genomic_DNA"/>
</dbReference>
<dbReference type="Proteomes" id="UP000003494">
    <property type="component" value="Unassembled WGS sequence"/>
</dbReference>
<feature type="compositionally biased region" description="Basic and acidic residues" evidence="2">
    <location>
        <begin position="669"/>
        <end position="685"/>
    </location>
</feature>
<dbReference type="STRING" id="626523.GCWU000342_00849"/>
<keyword evidence="1" id="KW-0802">TPR repeat</keyword>
<accession>C4GA37</accession>
<comment type="caution">
    <text evidence="3">The sequence shown here is derived from an EMBL/GenBank/DDBJ whole genome shotgun (WGS) entry which is preliminary data.</text>
</comment>
<name>C4GA37_9FIRM</name>
<keyword evidence="4" id="KW-1185">Reference proteome</keyword>
<feature type="compositionally biased region" description="Acidic residues" evidence="2">
    <location>
        <begin position="703"/>
        <end position="723"/>
    </location>
</feature>
<gene>
    <name evidence="3" type="ORF">GCWU000342_00849</name>
</gene>
<feature type="compositionally biased region" description="Basic and acidic residues" evidence="2">
    <location>
        <begin position="724"/>
        <end position="741"/>
    </location>
</feature>
<dbReference type="InterPro" id="IPR019734">
    <property type="entry name" value="TPR_rpt"/>
</dbReference>
<dbReference type="AlphaFoldDB" id="C4GA37"/>
<dbReference type="eggNOG" id="COG0464">
    <property type="taxonomic scope" value="Bacteria"/>
</dbReference>
<dbReference type="Gene3D" id="3.40.50.300">
    <property type="entry name" value="P-loop containing nucleotide triphosphate hydrolases"/>
    <property type="match status" value="1"/>
</dbReference>
<dbReference type="Pfam" id="PF13181">
    <property type="entry name" value="TPR_8"/>
    <property type="match status" value="1"/>
</dbReference>
<evidence type="ECO:0000256" key="1">
    <source>
        <dbReference type="PROSITE-ProRule" id="PRU00339"/>
    </source>
</evidence>
<feature type="compositionally biased region" description="Acidic residues" evidence="2">
    <location>
        <begin position="488"/>
        <end position="500"/>
    </location>
</feature>
<feature type="region of interest" description="Disordered" evidence="2">
    <location>
        <begin position="468"/>
        <end position="741"/>
    </location>
</feature>
<dbReference type="InterPro" id="IPR011990">
    <property type="entry name" value="TPR-like_helical_dom_sf"/>
</dbReference>
<organism evidence="3 4">
    <name type="scientific">Shuttleworthella satelles DSM 14600</name>
    <dbReference type="NCBI Taxonomy" id="626523"/>
    <lineage>
        <taxon>Bacteria</taxon>
        <taxon>Bacillati</taxon>
        <taxon>Bacillota</taxon>
        <taxon>Clostridia</taxon>
        <taxon>Lachnospirales</taxon>
        <taxon>Lachnospiraceae</taxon>
        <taxon>Shuttleworthella</taxon>
    </lineage>
</organism>
<dbReference type="RefSeq" id="WP_006905872.1">
    <property type="nucleotide sequence ID" value="NZ_GG665866.1"/>
</dbReference>
<dbReference type="InterPro" id="IPR027417">
    <property type="entry name" value="P-loop_NTPase"/>
</dbReference>